<organism evidence="2 3">
    <name type="scientific">Shimazuella alba</name>
    <dbReference type="NCBI Taxonomy" id="2690964"/>
    <lineage>
        <taxon>Bacteria</taxon>
        <taxon>Bacillati</taxon>
        <taxon>Bacillota</taxon>
        <taxon>Bacilli</taxon>
        <taxon>Bacillales</taxon>
        <taxon>Thermoactinomycetaceae</taxon>
        <taxon>Shimazuella</taxon>
    </lineage>
</organism>
<dbReference type="Pfam" id="PF07441">
    <property type="entry name" value="BofA"/>
    <property type="match status" value="1"/>
</dbReference>
<feature type="transmembrane region" description="Helical" evidence="1">
    <location>
        <begin position="6"/>
        <end position="22"/>
    </location>
</feature>
<accession>A0A6I4W178</accession>
<sequence>MLDIKWWIVAGICGVVFFMFISRSVKQPLVWLWQGLFYSAIGSLIIFLINFIGQSFHFTLPINILTAGVVGLLRIPGLAYIIAVKLLVLPS</sequence>
<gene>
    <name evidence="2" type="primary">bofA</name>
    <name evidence="2" type="ORF">GSM42_19890</name>
</gene>
<keyword evidence="3" id="KW-1185">Reference proteome</keyword>
<evidence type="ECO:0000313" key="2">
    <source>
        <dbReference type="EMBL" id="MXQ55945.1"/>
    </source>
</evidence>
<dbReference type="NCBIfam" id="TIGR02862">
    <property type="entry name" value="spore_BofA"/>
    <property type="match status" value="1"/>
</dbReference>
<dbReference type="EMBL" id="WUUL01000024">
    <property type="protein sequence ID" value="MXQ55945.1"/>
    <property type="molecule type" value="Genomic_DNA"/>
</dbReference>
<dbReference type="RefSeq" id="WP_160803310.1">
    <property type="nucleotide sequence ID" value="NZ_WUUL01000024.1"/>
</dbReference>
<comment type="caution">
    <text evidence="2">The sequence shown here is derived from an EMBL/GenBank/DDBJ whole genome shotgun (WGS) entry which is preliminary data.</text>
</comment>
<evidence type="ECO:0000256" key="1">
    <source>
        <dbReference type="SAM" id="Phobius"/>
    </source>
</evidence>
<proteinExistence type="predicted"/>
<dbReference type="AlphaFoldDB" id="A0A6I4W178"/>
<keyword evidence="1" id="KW-0812">Transmembrane</keyword>
<dbReference type="InterPro" id="IPR010001">
    <property type="entry name" value="BofA"/>
</dbReference>
<feature type="transmembrane region" description="Helical" evidence="1">
    <location>
        <begin position="29"/>
        <end position="52"/>
    </location>
</feature>
<reference evidence="2 3" key="1">
    <citation type="submission" date="2019-12" db="EMBL/GenBank/DDBJ databases">
        <title>Whole-genome analyses of novel actinobacteria.</title>
        <authorList>
            <person name="Sahin N."/>
            <person name="Saygin H."/>
        </authorList>
    </citation>
    <scope>NUCLEOTIDE SEQUENCE [LARGE SCALE GENOMIC DNA]</scope>
    <source>
        <strain evidence="2 3">KC615</strain>
    </source>
</reference>
<evidence type="ECO:0000313" key="3">
    <source>
        <dbReference type="Proteomes" id="UP000430692"/>
    </source>
</evidence>
<keyword evidence="1" id="KW-0472">Membrane</keyword>
<protein>
    <submittedName>
        <fullName evidence="2">Pro-sigmaK processing inhibitor BofA</fullName>
    </submittedName>
</protein>
<name>A0A6I4W178_9BACL</name>
<dbReference type="Proteomes" id="UP000430692">
    <property type="component" value="Unassembled WGS sequence"/>
</dbReference>
<feature type="transmembrane region" description="Helical" evidence="1">
    <location>
        <begin position="64"/>
        <end position="88"/>
    </location>
</feature>
<keyword evidence="1" id="KW-1133">Transmembrane helix</keyword>